<keyword evidence="3" id="KW-1185">Reference proteome</keyword>
<organism evidence="2 3">
    <name type="scientific">Lysobacter arenosi</name>
    <dbReference type="NCBI Taxonomy" id="2795387"/>
    <lineage>
        <taxon>Bacteria</taxon>
        <taxon>Pseudomonadati</taxon>
        <taxon>Pseudomonadota</taxon>
        <taxon>Gammaproteobacteria</taxon>
        <taxon>Lysobacterales</taxon>
        <taxon>Lysobacteraceae</taxon>
        <taxon>Lysobacter</taxon>
    </lineage>
</organism>
<keyword evidence="1" id="KW-1133">Transmembrane helix</keyword>
<sequence>MTAPALNLPMLVAVLLAVAMAVACARLLHRQWRAPPAQRSRGWRVALLLLAQPVCATLLYFALVPPSLPGEAGTLIVATAGATTAQLGAGRGGEAFVALPEATKLADVERVPDLATALRQHPGTQRVRIVGAGLEARDRDAVRGLAVEFTANALPRGLVELQAPRQVVAGADFVVAGRAHDLRGGSAELLDPGRRRVDRVALPADGRFTLTASPRVAGTASFTIRLRDARQAIVEDVELPVQATAATPPRVLLMAGAPGPEVKYLRRWARDAGLTLQTQVSVGGGMQLGDAPIAINAGNLGRFDLVILDERAWSALGDSQRAALTDAINNGLGVLLRVTAAPSPVERRRLQALGFAVAGGSDSATVKLAPTAHDEDATRARIGPGTPDAPRLHDAALPDIPALTRRDLRIPPGDAVPLLRDDTSTWMGAWRAQGRGRIALWTLTDSYRLVLAGRDDLHGEMWSTALATIGRAQARNDLVIEGEPRQHERIALCAVGTAANVRTPAGDTVELLRDPATGPRNCAAFWPRHPGWHQLRSGEQSLSFFVRAPAAAPGLHAGEIRDATSRLAAGSAVTVAASASVPGHPGERWPWWLAWLLASAALWWLERSRLGRRV</sequence>
<keyword evidence="1" id="KW-0472">Membrane</keyword>
<protein>
    <recommendedName>
        <fullName evidence="4">Carboxypeptidase regulatory-like domain-containing protein</fullName>
    </recommendedName>
</protein>
<feature type="transmembrane region" description="Helical" evidence="1">
    <location>
        <begin position="6"/>
        <end position="25"/>
    </location>
</feature>
<dbReference type="EMBL" id="CP071517">
    <property type="protein sequence ID" value="QSX74711.1"/>
    <property type="molecule type" value="Genomic_DNA"/>
</dbReference>
<reference evidence="2 3" key="1">
    <citation type="submission" date="2021-02" db="EMBL/GenBank/DDBJ databases">
        <title>Lysobacter arenosi sp. nov., isolated from soil of gangwondo yeongwol, south Korea.</title>
        <authorList>
            <person name="Kim K.R."/>
            <person name="Kim K.H."/>
            <person name="Jeon C.O."/>
        </authorList>
    </citation>
    <scope>NUCLEOTIDE SEQUENCE [LARGE SCALE GENOMIC DNA]</scope>
    <source>
        <strain evidence="2 3">R7</strain>
    </source>
</reference>
<dbReference type="SUPFAM" id="SSF52317">
    <property type="entry name" value="Class I glutamine amidotransferase-like"/>
    <property type="match status" value="1"/>
</dbReference>
<keyword evidence="1" id="KW-0812">Transmembrane</keyword>
<evidence type="ECO:0000313" key="2">
    <source>
        <dbReference type="EMBL" id="QSX74711.1"/>
    </source>
</evidence>
<gene>
    <name evidence="2" type="ORF">HIV01_016315</name>
</gene>
<dbReference type="InterPro" id="IPR029062">
    <property type="entry name" value="Class_I_gatase-like"/>
</dbReference>
<accession>A0ABX7RCT5</accession>
<evidence type="ECO:0000313" key="3">
    <source>
        <dbReference type="Proteomes" id="UP000663400"/>
    </source>
</evidence>
<proteinExistence type="predicted"/>
<name>A0ABX7RCT5_9GAMM</name>
<feature type="transmembrane region" description="Helical" evidence="1">
    <location>
        <begin position="45"/>
        <end position="63"/>
    </location>
</feature>
<evidence type="ECO:0008006" key="4">
    <source>
        <dbReference type="Google" id="ProtNLM"/>
    </source>
</evidence>
<dbReference type="RefSeq" id="WP_200608843.1">
    <property type="nucleotide sequence ID" value="NZ_CP071517.1"/>
</dbReference>
<evidence type="ECO:0000256" key="1">
    <source>
        <dbReference type="SAM" id="Phobius"/>
    </source>
</evidence>
<dbReference type="Proteomes" id="UP000663400">
    <property type="component" value="Chromosome"/>
</dbReference>